<dbReference type="GO" id="GO:0098552">
    <property type="term" value="C:side of membrane"/>
    <property type="evidence" value="ECO:0007669"/>
    <property type="project" value="UniProtKB-KW"/>
</dbReference>
<dbReference type="VEuPathDB" id="TriTrypDB:Tb427_000630100"/>
<dbReference type="Gene3D" id="3.30.1680.40">
    <property type="match status" value="1"/>
</dbReference>
<organism evidence="11">
    <name type="scientific">Trypanosoma brucei</name>
    <dbReference type="NCBI Taxonomy" id="5691"/>
    <lineage>
        <taxon>Eukaryota</taxon>
        <taxon>Discoba</taxon>
        <taxon>Euglenozoa</taxon>
        <taxon>Kinetoplastea</taxon>
        <taxon>Metakinetoplastina</taxon>
        <taxon>Trypanosomatida</taxon>
        <taxon>Trypanosomatidae</taxon>
        <taxon>Trypanosoma</taxon>
    </lineage>
</organism>
<dbReference type="Gene3D" id="1.10.470.10">
    <property type="entry name" value="Variant Surface Glycoprotein, subunit A, domain 2"/>
    <property type="match status" value="1"/>
</dbReference>
<feature type="chain" id="PRO_5012723734" evidence="8">
    <location>
        <begin position="22"/>
        <end position="511"/>
    </location>
</feature>
<reference evidence="11" key="1">
    <citation type="submission" date="2016-08" db="EMBL/GenBank/DDBJ databases">
        <title>VSG repertoire of Trypanosoma brucei EATRO 1125.</title>
        <authorList>
            <person name="Cross G.A."/>
        </authorList>
    </citation>
    <scope>NUCLEOTIDE SEQUENCE</scope>
    <source>
        <strain evidence="11">EATRO 1125</strain>
    </source>
</reference>
<dbReference type="Pfam" id="PF00913">
    <property type="entry name" value="Trypan_glycop"/>
    <property type="match status" value="1"/>
</dbReference>
<dbReference type="Gene3D" id="3.90.150.10">
    <property type="entry name" value="Variant Surface Glycoprotein, subunit A domain 1"/>
    <property type="match status" value="1"/>
</dbReference>
<evidence type="ECO:0000256" key="6">
    <source>
        <dbReference type="ARBA" id="ARBA00023180"/>
    </source>
</evidence>
<evidence type="ECO:0000259" key="9">
    <source>
        <dbReference type="Pfam" id="PF00913"/>
    </source>
</evidence>
<dbReference type="InterPro" id="IPR001812">
    <property type="entry name" value="Trypano_VSG_A_N_dom"/>
</dbReference>
<evidence type="ECO:0000256" key="2">
    <source>
        <dbReference type="ARBA" id="ARBA00004609"/>
    </source>
</evidence>
<proteinExistence type="predicted"/>
<keyword evidence="6" id="KW-0325">Glycoprotein</keyword>
<protein>
    <submittedName>
        <fullName evidence="11">Variant surface glycoprotein 1125.165</fullName>
    </submittedName>
</protein>
<evidence type="ECO:0000256" key="8">
    <source>
        <dbReference type="SAM" id="SignalP"/>
    </source>
</evidence>
<accession>A0A1J0R5B1</accession>
<dbReference type="SUPFAM" id="SSF58087">
    <property type="entry name" value="Variant surface glycoprotein (N-terminal domain)"/>
    <property type="match status" value="1"/>
</dbReference>
<comment type="subcellular location">
    <subcellularLocation>
        <location evidence="2">Cell membrane</location>
        <topology evidence="2">Lipid-anchor</topology>
        <topology evidence="2">GPI-anchor</topology>
    </subcellularLocation>
</comment>
<evidence type="ECO:0000256" key="7">
    <source>
        <dbReference type="ARBA" id="ARBA00023288"/>
    </source>
</evidence>
<comment type="function">
    <text evidence="1">VSG forms a coat on the surface of the parasite. The trypanosome evades the immune response of the host by expressing a series of antigenically distinct VSGs from an estimated 1000 VSG genes.</text>
</comment>
<keyword evidence="5" id="KW-0472">Membrane</keyword>
<evidence type="ECO:0000256" key="1">
    <source>
        <dbReference type="ARBA" id="ARBA00002523"/>
    </source>
</evidence>
<keyword evidence="8" id="KW-0732">Signal</keyword>
<dbReference type="InterPro" id="IPR019609">
    <property type="entry name" value="Variant_surf_glycoprt_trypan_C"/>
</dbReference>
<sequence length="511" mass="54115">MTKQCLFLVLLVTSQALTAHGDKEGFSAAAWQGMCLVAKTFEKGPGRARHILEALAQGLAAATEAELKTQISSAKEQPSKKKTAMSAVAKVISGMRKTCLAKLQATVQKALAGAASAAEMKGRIHEFVTLLQKAQTTSATSGYCLATTGPAHAAGAVAAYGCGKEQIPTDAIENPISPQELTDEGINHGATSTIEGKTNGGTACLLTADANDANTAFFQNNAQVELLGGLLAITPGSAGKSNTVADTKKLRTDGNLAATKPLHKSYDALRKINSEDTSMCPTTVETVIKTAATPAKLKEALKTLHKNTKRDETAQLPESEQEALVATLLGSDGKQLQALIDNIQATAVINKANPKNEDKTLKTIQDTEELAEILEYYREKAAITAAAEITRLQAVATKSNQGAGTDICSKIADKNECNSKHFCSYNETETDDTKKCKFNLTKAEKKGFPVTQTKTGETETTTEKCTGKLEDACKKVTGCNWDGKECKDSSILVNKQFALSVVSAAFVALLF</sequence>
<evidence type="ECO:0000256" key="5">
    <source>
        <dbReference type="ARBA" id="ARBA00023136"/>
    </source>
</evidence>
<keyword evidence="4" id="KW-0336">GPI-anchor</keyword>
<keyword evidence="3" id="KW-1003">Cell membrane</keyword>
<evidence type="ECO:0000256" key="4">
    <source>
        <dbReference type="ARBA" id="ARBA00022622"/>
    </source>
</evidence>
<dbReference type="AlphaFoldDB" id="A0A1J0R5B1"/>
<dbReference type="GO" id="GO:0005886">
    <property type="term" value="C:plasma membrane"/>
    <property type="evidence" value="ECO:0007669"/>
    <property type="project" value="UniProtKB-SubCell"/>
</dbReference>
<dbReference type="Gene3D" id="3.30.1680.30">
    <property type="match status" value="1"/>
</dbReference>
<dbReference type="GO" id="GO:0042783">
    <property type="term" value="P:symbiont-mediated evasion of host immune response"/>
    <property type="evidence" value="ECO:0007669"/>
    <property type="project" value="InterPro"/>
</dbReference>
<feature type="domain" description="Trypanosome variant surface glycoprotein A-type N-terminal" evidence="9">
    <location>
        <begin position="7"/>
        <end position="377"/>
    </location>
</feature>
<evidence type="ECO:0000313" key="11">
    <source>
        <dbReference type="EMBL" id="APD73016.1"/>
    </source>
</evidence>
<dbReference type="Pfam" id="PF10659">
    <property type="entry name" value="Trypan_glycop_C"/>
    <property type="match status" value="1"/>
</dbReference>
<dbReference type="EMBL" id="KX699060">
    <property type="protein sequence ID" value="APD73016.1"/>
    <property type="molecule type" value="Genomic_DNA"/>
</dbReference>
<evidence type="ECO:0000256" key="3">
    <source>
        <dbReference type="ARBA" id="ARBA00022475"/>
    </source>
</evidence>
<evidence type="ECO:0000259" key="10">
    <source>
        <dbReference type="Pfam" id="PF10659"/>
    </source>
</evidence>
<name>A0A1J0R5B1_9TRYP</name>
<dbReference type="VEuPathDB" id="TriTrypDB:Tb927.11.18480"/>
<feature type="domain" description="Trypanosome variant surface glycoprotein C-terminal" evidence="10">
    <location>
        <begin position="408"/>
        <end position="510"/>
    </location>
</feature>
<keyword evidence="7" id="KW-0449">Lipoprotein</keyword>
<feature type="signal peptide" evidence="8">
    <location>
        <begin position="1"/>
        <end position="21"/>
    </location>
</feature>